<evidence type="ECO:0000313" key="2">
    <source>
        <dbReference type="EMBL" id="OEU19377.1"/>
    </source>
</evidence>
<evidence type="ECO:0000313" key="3">
    <source>
        <dbReference type="Proteomes" id="UP000095751"/>
    </source>
</evidence>
<feature type="domain" description="NET" evidence="1">
    <location>
        <begin position="42"/>
        <end position="122"/>
    </location>
</feature>
<dbReference type="InParanoid" id="A0A1E7FML4"/>
<dbReference type="InterPro" id="IPR036770">
    <property type="entry name" value="Ankyrin_rpt-contain_sf"/>
</dbReference>
<accession>A0A1E7FML4</accession>
<proteinExistence type="predicted"/>
<dbReference type="SUPFAM" id="SSF48403">
    <property type="entry name" value="Ankyrin repeat"/>
    <property type="match status" value="1"/>
</dbReference>
<dbReference type="Pfam" id="PF17035">
    <property type="entry name" value="BET"/>
    <property type="match status" value="1"/>
</dbReference>
<dbReference type="OrthoDB" id="539213at2759"/>
<dbReference type="EMBL" id="KV784355">
    <property type="protein sequence ID" value="OEU19377.1"/>
    <property type="molecule type" value="Genomic_DNA"/>
</dbReference>
<dbReference type="Proteomes" id="UP000095751">
    <property type="component" value="Unassembled WGS sequence"/>
</dbReference>
<protein>
    <recommendedName>
        <fullName evidence="1">NET domain-containing protein</fullName>
    </recommendedName>
</protein>
<dbReference type="AlphaFoldDB" id="A0A1E7FML4"/>
<reference evidence="2 3" key="1">
    <citation type="submission" date="2016-09" db="EMBL/GenBank/DDBJ databases">
        <title>Extensive genetic diversity and differential bi-allelic expression allows diatom success in the polar Southern Ocean.</title>
        <authorList>
            <consortium name="DOE Joint Genome Institute"/>
            <person name="Mock T."/>
            <person name="Otillar R.P."/>
            <person name="Strauss J."/>
            <person name="Dupont C."/>
            <person name="Frickenhaus S."/>
            <person name="Maumus F."/>
            <person name="Mcmullan M."/>
            <person name="Sanges R."/>
            <person name="Schmutz J."/>
            <person name="Toseland A."/>
            <person name="Valas R."/>
            <person name="Veluchamy A."/>
            <person name="Ward B.J."/>
            <person name="Allen A."/>
            <person name="Barry K."/>
            <person name="Falciatore A."/>
            <person name="Ferrante M."/>
            <person name="Fortunato A.E."/>
            <person name="Gloeckner G."/>
            <person name="Gruber A."/>
            <person name="Hipkin R."/>
            <person name="Janech M."/>
            <person name="Kroth P."/>
            <person name="Leese F."/>
            <person name="Lindquist E."/>
            <person name="Lyon B.R."/>
            <person name="Martin J."/>
            <person name="Mayer C."/>
            <person name="Parker M."/>
            <person name="Quesneville H."/>
            <person name="Raymond J."/>
            <person name="Uhlig C."/>
            <person name="Valentin K.U."/>
            <person name="Worden A.Z."/>
            <person name="Armbrust E.V."/>
            <person name="Bowler C."/>
            <person name="Green B."/>
            <person name="Moulton V."/>
            <person name="Van Oosterhout C."/>
            <person name="Grigoriev I."/>
        </authorList>
    </citation>
    <scope>NUCLEOTIDE SEQUENCE [LARGE SCALE GENOMIC DNA]</scope>
    <source>
        <strain evidence="2 3">CCMP1102</strain>
    </source>
</reference>
<dbReference type="InterPro" id="IPR038336">
    <property type="entry name" value="NET_sf"/>
</dbReference>
<dbReference type="PROSITE" id="PS51525">
    <property type="entry name" value="NET"/>
    <property type="match status" value="1"/>
</dbReference>
<dbReference type="InterPro" id="IPR002110">
    <property type="entry name" value="Ankyrin_rpt"/>
</dbReference>
<sequence length="426" mass="47885">MSDSDSSTEADPQAVELANAQAAQITVTQQLVAQLGNQLDANGRLPIRHVPLTLQEQELLTDTIPLLAPDNLHGVIQIIRDAAKLTGEEDEIDLEIDQLDTQTQRNLLRYVTKQPKGKKAKVIKKTKSPTAEEEGVMSVEEDNKARRWLQDAGFDPDDVNKECFLFHDGDYFTGVTPLIFFAREGNLTMCRYLSARGADCRKVTAGNRSMQALGRVSPMLAAASKGNIDVCDWLFRYGGAKDDLRRTPNSPGASPVHAMLNYEWISDENRFAIISWMIRHGAFARADDSGGIDDTTMRNDLYPKRRCWMFDKRLNILVWARMFVAAHDTFRLFLKGTILSSRSIRRHNNYYGTRSKYVKVSQSPVAFLRGTSGILGLIAAYAGTPKANDVRTVRQLIDLLSTFIDDTPFDDAEEEEEDDEFDYGNY</sequence>
<evidence type="ECO:0000259" key="1">
    <source>
        <dbReference type="PROSITE" id="PS51525"/>
    </source>
</evidence>
<dbReference type="Gene3D" id="1.25.40.20">
    <property type="entry name" value="Ankyrin repeat-containing domain"/>
    <property type="match status" value="1"/>
</dbReference>
<organism evidence="2 3">
    <name type="scientific">Fragilariopsis cylindrus CCMP1102</name>
    <dbReference type="NCBI Taxonomy" id="635003"/>
    <lineage>
        <taxon>Eukaryota</taxon>
        <taxon>Sar</taxon>
        <taxon>Stramenopiles</taxon>
        <taxon>Ochrophyta</taxon>
        <taxon>Bacillariophyta</taxon>
        <taxon>Bacillariophyceae</taxon>
        <taxon>Bacillariophycidae</taxon>
        <taxon>Bacillariales</taxon>
        <taxon>Bacillariaceae</taxon>
        <taxon>Fragilariopsis</taxon>
    </lineage>
</organism>
<dbReference type="InterPro" id="IPR027353">
    <property type="entry name" value="NET_dom"/>
</dbReference>
<gene>
    <name evidence="2" type="ORF">FRACYDRAFT_235430</name>
</gene>
<dbReference type="KEGG" id="fcy:FRACYDRAFT_235430"/>
<keyword evidence="3" id="KW-1185">Reference proteome</keyword>
<dbReference type="Gene3D" id="1.20.1270.220">
    <property type="match status" value="1"/>
</dbReference>
<name>A0A1E7FML4_9STRA</name>
<dbReference type="SMART" id="SM00248">
    <property type="entry name" value="ANK"/>
    <property type="match status" value="2"/>
</dbReference>